<evidence type="ECO:0000313" key="2">
    <source>
        <dbReference type="Proteomes" id="UP001158576"/>
    </source>
</evidence>
<name>A0ABN7SVF7_OIKDI</name>
<dbReference type="Gene3D" id="1.25.40.10">
    <property type="entry name" value="Tetratricopeptide repeat domain"/>
    <property type="match status" value="1"/>
</dbReference>
<proteinExistence type="predicted"/>
<gene>
    <name evidence="1" type="ORF">OKIOD_LOCUS10948</name>
</gene>
<dbReference type="Proteomes" id="UP001158576">
    <property type="component" value="Chromosome 1"/>
</dbReference>
<reference evidence="1 2" key="1">
    <citation type="submission" date="2021-04" db="EMBL/GenBank/DDBJ databases">
        <authorList>
            <person name="Bliznina A."/>
        </authorList>
    </citation>
    <scope>NUCLEOTIDE SEQUENCE [LARGE SCALE GENOMIC DNA]</scope>
</reference>
<dbReference type="InterPro" id="IPR011990">
    <property type="entry name" value="TPR-like_helical_dom_sf"/>
</dbReference>
<sequence length="138" mass="15622">MAVAAKHQRLFDKALEALKRSEEKLSKEGLAEEDFKRRLEIILLQRAKVAVLSGDLEGADLNAQFAIDLKMSTRGYYLLGIVAEQRLEFKTAAEYFKQVTNWPSTPLAVESSMTKKEKLQLLETLVTANSAKYRSIEE</sequence>
<accession>A0ABN7SVF7</accession>
<protein>
    <submittedName>
        <fullName evidence="1">Oidioi.mRNA.OKI2018_I69.chr1.g2183.t1.cds</fullName>
    </submittedName>
</protein>
<organism evidence="1 2">
    <name type="scientific">Oikopleura dioica</name>
    <name type="common">Tunicate</name>
    <dbReference type="NCBI Taxonomy" id="34765"/>
    <lineage>
        <taxon>Eukaryota</taxon>
        <taxon>Metazoa</taxon>
        <taxon>Chordata</taxon>
        <taxon>Tunicata</taxon>
        <taxon>Appendicularia</taxon>
        <taxon>Copelata</taxon>
        <taxon>Oikopleuridae</taxon>
        <taxon>Oikopleura</taxon>
    </lineage>
</organism>
<dbReference type="EMBL" id="OU015566">
    <property type="protein sequence ID" value="CAG5105504.1"/>
    <property type="molecule type" value="Genomic_DNA"/>
</dbReference>
<keyword evidence="2" id="KW-1185">Reference proteome</keyword>
<evidence type="ECO:0000313" key="1">
    <source>
        <dbReference type="EMBL" id="CAG5105504.1"/>
    </source>
</evidence>